<name>A0A5J9TT64_9POAL</name>
<dbReference type="Gene3D" id="3.50.50.60">
    <property type="entry name" value="FAD/NAD(P)-binding domain"/>
    <property type="match status" value="1"/>
</dbReference>
<dbReference type="PANTHER" id="PTHR45934">
    <property type="entry name" value="FAD/NAD(P)-BINDING OXIDOREDUCTASE FAMILY PROTEIN"/>
    <property type="match status" value="1"/>
</dbReference>
<feature type="domain" description="FAD-binding" evidence="4">
    <location>
        <begin position="6"/>
        <end position="91"/>
    </location>
</feature>
<dbReference type="SUPFAM" id="SSF51905">
    <property type="entry name" value="FAD/NAD(P)-binding domain"/>
    <property type="match status" value="1"/>
</dbReference>
<comment type="caution">
    <text evidence="5">The sequence shown here is derived from an EMBL/GenBank/DDBJ whole genome shotgun (WGS) entry which is preliminary data.</text>
</comment>
<dbReference type="Proteomes" id="UP000324897">
    <property type="component" value="Unassembled WGS sequence"/>
</dbReference>
<dbReference type="InterPro" id="IPR002938">
    <property type="entry name" value="FAD-bd"/>
</dbReference>
<dbReference type="OrthoDB" id="1878542at2759"/>
<dbReference type="AlphaFoldDB" id="A0A5J9TT64"/>
<dbReference type="PANTHER" id="PTHR45934:SF1">
    <property type="entry name" value="OS04G0423100 PROTEIN"/>
    <property type="match status" value="1"/>
</dbReference>
<keyword evidence="1" id="KW-0560">Oxidoreductase</keyword>
<dbReference type="Gramene" id="TVU14544">
    <property type="protein sequence ID" value="TVU14544"/>
    <property type="gene ID" value="EJB05_38019"/>
</dbReference>
<keyword evidence="6" id="KW-1185">Reference proteome</keyword>
<reference evidence="5 6" key="1">
    <citation type="journal article" date="2019" name="Sci. Rep.">
        <title>A high-quality genome of Eragrostis curvula grass provides insights into Poaceae evolution and supports new strategies to enhance forage quality.</title>
        <authorList>
            <person name="Carballo J."/>
            <person name="Santos B.A.C.M."/>
            <person name="Zappacosta D."/>
            <person name="Garbus I."/>
            <person name="Selva J.P."/>
            <person name="Gallo C.A."/>
            <person name="Diaz A."/>
            <person name="Albertini E."/>
            <person name="Caccamo M."/>
            <person name="Echenique V."/>
        </authorList>
    </citation>
    <scope>NUCLEOTIDE SEQUENCE [LARGE SCALE GENOMIC DNA]</scope>
    <source>
        <strain evidence="6">cv. Victoria</strain>
        <tissue evidence="5">Leaf</tissue>
    </source>
</reference>
<protein>
    <recommendedName>
        <fullName evidence="4">FAD-binding domain-containing protein</fullName>
    </recommendedName>
</protein>
<evidence type="ECO:0000256" key="3">
    <source>
        <dbReference type="ARBA" id="ARBA00024018"/>
    </source>
</evidence>
<dbReference type="EMBL" id="RWGY01000031">
    <property type="protein sequence ID" value="TVU14544.1"/>
    <property type="molecule type" value="Genomic_DNA"/>
</dbReference>
<keyword evidence="2" id="KW-0503">Monooxygenase</keyword>
<gene>
    <name evidence="5" type="ORF">EJB05_38019</name>
</gene>
<evidence type="ECO:0000313" key="5">
    <source>
        <dbReference type="EMBL" id="TVU14544.1"/>
    </source>
</evidence>
<evidence type="ECO:0000313" key="6">
    <source>
        <dbReference type="Proteomes" id="UP000324897"/>
    </source>
</evidence>
<evidence type="ECO:0000256" key="1">
    <source>
        <dbReference type="ARBA" id="ARBA00023002"/>
    </source>
</evidence>
<evidence type="ECO:0000256" key="2">
    <source>
        <dbReference type="ARBA" id="ARBA00023033"/>
    </source>
</evidence>
<feature type="domain" description="FAD-binding" evidence="4">
    <location>
        <begin position="152"/>
        <end position="213"/>
    </location>
</feature>
<sequence length="258" mass="28301">MDRKALLQALAEELPPATIRFSSKLVSIDPEPAAGGDSSETVVVRLDDGTAIRAKVLIGCDGVHSVVARWLGMSEPVTSGRSAVRGLSVLPGGHSLKQELRQERSSQHEVTDNLARHMPAEFLDVVRHSDLNNLSWAPLLYQNPWSLLTGTTTSETVTVAGDAFHPMTPDIAQGGCSALEDAIILARALSRTATRAEGMASYVAERRWRVTWMVVGAYLSGWVQQGGTNNGGMLGYMIKWFRDWIFYRFVFPRLSDTM</sequence>
<comment type="similarity">
    <text evidence="3">Belongs to the 3-hydroxybenzoate 6-hydroxylase family.</text>
</comment>
<dbReference type="InterPro" id="IPR036188">
    <property type="entry name" value="FAD/NAD-bd_sf"/>
</dbReference>
<organism evidence="5 6">
    <name type="scientific">Eragrostis curvula</name>
    <name type="common">weeping love grass</name>
    <dbReference type="NCBI Taxonomy" id="38414"/>
    <lineage>
        <taxon>Eukaryota</taxon>
        <taxon>Viridiplantae</taxon>
        <taxon>Streptophyta</taxon>
        <taxon>Embryophyta</taxon>
        <taxon>Tracheophyta</taxon>
        <taxon>Spermatophyta</taxon>
        <taxon>Magnoliopsida</taxon>
        <taxon>Liliopsida</taxon>
        <taxon>Poales</taxon>
        <taxon>Poaceae</taxon>
        <taxon>PACMAD clade</taxon>
        <taxon>Chloridoideae</taxon>
        <taxon>Eragrostideae</taxon>
        <taxon>Eragrostidinae</taxon>
        <taxon>Eragrostis</taxon>
    </lineage>
</organism>
<dbReference type="GO" id="GO:0004497">
    <property type="term" value="F:monooxygenase activity"/>
    <property type="evidence" value="ECO:0007669"/>
    <property type="project" value="UniProtKB-KW"/>
</dbReference>
<accession>A0A5J9TT64</accession>
<proteinExistence type="inferred from homology"/>
<evidence type="ECO:0000259" key="4">
    <source>
        <dbReference type="Pfam" id="PF01494"/>
    </source>
</evidence>
<dbReference type="GO" id="GO:0071949">
    <property type="term" value="F:FAD binding"/>
    <property type="evidence" value="ECO:0007669"/>
    <property type="project" value="InterPro"/>
</dbReference>
<dbReference type="Pfam" id="PF01494">
    <property type="entry name" value="FAD_binding_3"/>
    <property type="match status" value="2"/>
</dbReference>
<dbReference type="InterPro" id="IPR044560">
    <property type="entry name" value="MOase"/>
</dbReference>